<reference evidence="1 2" key="1">
    <citation type="submission" date="2016-11" db="EMBL/GenBank/DDBJ databases">
        <authorList>
            <person name="Jaros S."/>
            <person name="Januszkiewicz K."/>
            <person name="Wedrychowicz H."/>
        </authorList>
    </citation>
    <scope>NUCLEOTIDE SEQUENCE [LARGE SCALE GENOMIC DNA]</scope>
    <source>
        <strain evidence="1 2">DSM 44666</strain>
    </source>
</reference>
<accession>A0A1M5BJ14</accession>
<name>A0A1M5BJ14_9BACL</name>
<gene>
    <name evidence="1" type="ORF">SAMN05444392_12423</name>
</gene>
<evidence type="ECO:0000313" key="1">
    <source>
        <dbReference type="EMBL" id="SHF42320.1"/>
    </source>
</evidence>
<dbReference type="Proteomes" id="UP000184476">
    <property type="component" value="Unassembled WGS sequence"/>
</dbReference>
<proteinExistence type="predicted"/>
<organism evidence="1 2">
    <name type="scientific">Seinonella peptonophila</name>
    <dbReference type="NCBI Taxonomy" id="112248"/>
    <lineage>
        <taxon>Bacteria</taxon>
        <taxon>Bacillati</taxon>
        <taxon>Bacillota</taxon>
        <taxon>Bacilli</taxon>
        <taxon>Bacillales</taxon>
        <taxon>Thermoactinomycetaceae</taxon>
        <taxon>Seinonella</taxon>
    </lineage>
</organism>
<dbReference type="RefSeq" id="WP_073158595.1">
    <property type="nucleotide sequence ID" value="NZ_FQVL01000024.1"/>
</dbReference>
<sequence>MKYYRFELTVPVDHVIGALGPLHRVLNVEIDYDRIDHDLYVIYRDTDPHTWILAEGSEELVDDNWIIVQCSEQDFVRMKKTVDFLRENLKINHFSPQFYVYEILEPGISEGENPHMLLKKYKKTWNEVAKEAKKVLPLR</sequence>
<keyword evidence="2" id="KW-1185">Reference proteome</keyword>
<protein>
    <submittedName>
        <fullName evidence="1">Uncharacterized protein</fullName>
    </submittedName>
</protein>
<dbReference type="AlphaFoldDB" id="A0A1M5BJ14"/>
<dbReference type="EMBL" id="FQVL01000024">
    <property type="protein sequence ID" value="SHF42320.1"/>
    <property type="molecule type" value="Genomic_DNA"/>
</dbReference>
<dbReference type="STRING" id="112248.SAMN05444392_12423"/>
<evidence type="ECO:0000313" key="2">
    <source>
        <dbReference type="Proteomes" id="UP000184476"/>
    </source>
</evidence>